<dbReference type="GO" id="GO:0003700">
    <property type="term" value="F:DNA-binding transcription factor activity"/>
    <property type="evidence" value="ECO:0007669"/>
    <property type="project" value="InterPro"/>
</dbReference>
<keyword evidence="4" id="KW-0812">Transmembrane</keyword>
<organism evidence="6 7">
    <name type="scientific">Maribellus comscasis</name>
    <dbReference type="NCBI Taxonomy" id="2681766"/>
    <lineage>
        <taxon>Bacteria</taxon>
        <taxon>Pseudomonadati</taxon>
        <taxon>Bacteroidota</taxon>
        <taxon>Bacteroidia</taxon>
        <taxon>Marinilabiliales</taxon>
        <taxon>Prolixibacteraceae</taxon>
        <taxon>Maribellus</taxon>
    </lineage>
</organism>
<gene>
    <name evidence="6" type="ORF">GM418_10450</name>
</gene>
<dbReference type="PANTHER" id="PTHR43280:SF29">
    <property type="entry name" value="ARAC-FAMILY TRANSCRIPTIONAL REGULATOR"/>
    <property type="match status" value="1"/>
</dbReference>
<dbReference type="InterPro" id="IPR018060">
    <property type="entry name" value="HTH_AraC"/>
</dbReference>
<keyword evidence="1" id="KW-0805">Transcription regulation</keyword>
<reference evidence="6 7" key="1">
    <citation type="submission" date="2019-11" db="EMBL/GenBank/DDBJ databases">
        <authorList>
            <person name="Zheng R.K."/>
            <person name="Sun C.M."/>
        </authorList>
    </citation>
    <scope>NUCLEOTIDE SEQUENCE [LARGE SCALE GENOMIC DNA]</scope>
    <source>
        <strain evidence="6 7">WC007</strain>
    </source>
</reference>
<sequence>MAVNAIFLGAGLLPFQVVKYFKPGVFPVLILTGPLLYFYVSSLAIENFKLKKIHLLHLVPYLLVCIHRSATSAVSIVSSPDLTQNPNYLYNKIYLSLLLISVFVYWFLSLDVILKHRKKIPLYFSNYSSKNTLSWLILVLSLFLLFFISNHLLFFARNVLAITINRFSPLSFNFTLFTFIMIYFGINQSVIYKKDKARSTEDGQISHSDNHENKYVGSYLNDQQVEDLNDTVINYLNSKKPYLNPEFNLQMMVDDLNISRHKLSQVINRSQNKNFYKLMNEYRIREVKEKLGNKEYKNLTVLGIAFECGFNSKTTFNRIFKEETGMTPTNYIKGT</sequence>
<dbReference type="Proteomes" id="UP000428260">
    <property type="component" value="Chromosome"/>
</dbReference>
<dbReference type="SUPFAM" id="SSF46689">
    <property type="entry name" value="Homeodomain-like"/>
    <property type="match status" value="1"/>
</dbReference>
<dbReference type="PROSITE" id="PS01124">
    <property type="entry name" value="HTH_ARAC_FAMILY_2"/>
    <property type="match status" value="1"/>
</dbReference>
<dbReference type="PROSITE" id="PS00041">
    <property type="entry name" value="HTH_ARAC_FAMILY_1"/>
    <property type="match status" value="1"/>
</dbReference>
<feature type="transmembrane region" description="Helical" evidence="4">
    <location>
        <begin position="135"/>
        <end position="155"/>
    </location>
</feature>
<evidence type="ECO:0000313" key="6">
    <source>
        <dbReference type="EMBL" id="QGY44061.1"/>
    </source>
</evidence>
<dbReference type="EMBL" id="CP046401">
    <property type="protein sequence ID" value="QGY44061.1"/>
    <property type="molecule type" value="Genomic_DNA"/>
</dbReference>
<evidence type="ECO:0000256" key="2">
    <source>
        <dbReference type="ARBA" id="ARBA00023125"/>
    </source>
</evidence>
<feature type="domain" description="HTH araC/xylS-type" evidence="5">
    <location>
        <begin position="230"/>
        <end position="334"/>
    </location>
</feature>
<dbReference type="Gene3D" id="1.10.10.60">
    <property type="entry name" value="Homeodomain-like"/>
    <property type="match status" value="1"/>
</dbReference>
<dbReference type="PANTHER" id="PTHR43280">
    <property type="entry name" value="ARAC-FAMILY TRANSCRIPTIONAL REGULATOR"/>
    <property type="match status" value="1"/>
</dbReference>
<keyword evidence="7" id="KW-1185">Reference proteome</keyword>
<feature type="transmembrane region" description="Helical" evidence="4">
    <location>
        <begin position="93"/>
        <end position="114"/>
    </location>
</feature>
<feature type="transmembrane region" description="Helical" evidence="4">
    <location>
        <begin position="24"/>
        <end position="46"/>
    </location>
</feature>
<dbReference type="Pfam" id="PF12833">
    <property type="entry name" value="HTH_18"/>
    <property type="match status" value="1"/>
</dbReference>
<dbReference type="SMART" id="SM00342">
    <property type="entry name" value="HTH_ARAC"/>
    <property type="match status" value="1"/>
</dbReference>
<protein>
    <submittedName>
        <fullName evidence="6">Helix-turn-helix domain-containing protein</fullName>
    </submittedName>
</protein>
<keyword evidence="2" id="KW-0238">DNA-binding</keyword>
<evidence type="ECO:0000256" key="4">
    <source>
        <dbReference type="SAM" id="Phobius"/>
    </source>
</evidence>
<evidence type="ECO:0000259" key="5">
    <source>
        <dbReference type="PROSITE" id="PS01124"/>
    </source>
</evidence>
<feature type="transmembrane region" description="Helical" evidence="4">
    <location>
        <begin position="167"/>
        <end position="186"/>
    </location>
</feature>
<dbReference type="InterPro" id="IPR018062">
    <property type="entry name" value="HTH_AraC-typ_CS"/>
</dbReference>
<dbReference type="InterPro" id="IPR009057">
    <property type="entry name" value="Homeodomain-like_sf"/>
</dbReference>
<dbReference type="KEGG" id="mcos:GM418_10450"/>
<keyword evidence="4" id="KW-1133">Transmembrane helix</keyword>
<evidence type="ECO:0000313" key="7">
    <source>
        <dbReference type="Proteomes" id="UP000428260"/>
    </source>
</evidence>
<dbReference type="GO" id="GO:0043565">
    <property type="term" value="F:sequence-specific DNA binding"/>
    <property type="evidence" value="ECO:0007669"/>
    <property type="project" value="InterPro"/>
</dbReference>
<feature type="transmembrane region" description="Helical" evidence="4">
    <location>
        <begin position="58"/>
        <end position="78"/>
    </location>
</feature>
<dbReference type="AlphaFoldDB" id="A0A6I6JNN5"/>
<evidence type="ECO:0000256" key="1">
    <source>
        <dbReference type="ARBA" id="ARBA00023015"/>
    </source>
</evidence>
<keyword evidence="3" id="KW-0804">Transcription</keyword>
<keyword evidence="4" id="KW-0472">Membrane</keyword>
<accession>A0A6I6JNN5</accession>
<proteinExistence type="predicted"/>
<evidence type="ECO:0000256" key="3">
    <source>
        <dbReference type="ARBA" id="ARBA00023163"/>
    </source>
</evidence>
<name>A0A6I6JNN5_9BACT</name>